<gene>
    <name evidence="1" type="ORF">CR164_04160</name>
</gene>
<sequence>MRQALFQEKYPIYTLEIDKSETSYGSVDEILAFFKSKIDAHPVVSYIGAFDHYAHTKSLKDGKISDQILGAKNILFCFGKELPSPCVLSVRPRSIGVAEMDDAFVITFLEAPNPMANKAMEDWALSIKDK</sequence>
<comment type="caution">
    <text evidence="1">The sequence shown here is derived from an EMBL/GenBank/DDBJ whole genome shotgun (WGS) entry which is preliminary data.</text>
</comment>
<dbReference type="OrthoDB" id="597829at2"/>
<dbReference type="EMBL" id="PDNZ01000002">
    <property type="protein sequence ID" value="PWW82933.1"/>
    <property type="molecule type" value="Genomic_DNA"/>
</dbReference>
<proteinExistence type="predicted"/>
<accession>A0A317T890</accession>
<dbReference type="Proteomes" id="UP000246278">
    <property type="component" value="Unassembled WGS sequence"/>
</dbReference>
<reference evidence="2" key="1">
    <citation type="submission" date="2017-10" db="EMBL/GenBank/DDBJ databases">
        <authorList>
            <person name="Gaisin V.A."/>
            <person name="Rysina M.S."/>
            <person name="Grouzdev D.S."/>
        </authorList>
    </citation>
    <scope>NUCLEOTIDE SEQUENCE [LARGE SCALE GENOMIC DNA]</scope>
    <source>
        <strain evidence="2">V1</strain>
    </source>
</reference>
<dbReference type="Pfam" id="PF21651">
    <property type="entry name" value="DUF6858"/>
    <property type="match status" value="1"/>
</dbReference>
<protein>
    <submittedName>
        <fullName evidence="1">Uncharacterized protein</fullName>
    </submittedName>
</protein>
<dbReference type="InterPro" id="IPR049204">
    <property type="entry name" value="DUF6858"/>
</dbReference>
<dbReference type="RefSeq" id="WP_110022648.1">
    <property type="nucleotide sequence ID" value="NZ_PDNZ01000002.1"/>
</dbReference>
<evidence type="ECO:0000313" key="2">
    <source>
        <dbReference type="Proteomes" id="UP000246278"/>
    </source>
</evidence>
<organism evidence="1 2">
    <name type="scientific">Prosthecochloris marina</name>
    <dbReference type="NCBI Taxonomy" id="2017681"/>
    <lineage>
        <taxon>Bacteria</taxon>
        <taxon>Pseudomonadati</taxon>
        <taxon>Chlorobiota</taxon>
        <taxon>Chlorobiia</taxon>
        <taxon>Chlorobiales</taxon>
        <taxon>Chlorobiaceae</taxon>
        <taxon>Prosthecochloris</taxon>
    </lineage>
</organism>
<name>A0A317T890_9CHLB</name>
<dbReference type="AlphaFoldDB" id="A0A317T890"/>
<keyword evidence="2" id="KW-1185">Reference proteome</keyword>
<evidence type="ECO:0000313" key="1">
    <source>
        <dbReference type="EMBL" id="PWW82933.1"/>
    </source>
</evidence>